<feature type="transmembrane region" description="Helical" evidence="1">
    <location>
        <begin position="7"/>
        <end position="24"/>
    </location>
</feature>
<organism evidence="2 3">
    <name type="scientific">Serpentinicella alkaliphila</name>
    <dbReference type="NCBI Taxonomy" id="1734049"/>
    <lineage>
        <taxon>Bacteria</taxon>
        <taxon>Bacillati</taxon>
        <taxon>Bacillota</taxon>
        <taxon>Clostridia</taxon>
        <taxon>Peptostreptococcales</taxon>
        <taxon>Natronincolaceae</taxon>
        <taxon>Serpentinicella</taxon>
    </lineage>
</organism>
<protein>
    <submittedName>
        <fullName evidence="2">Uncharacterized protein</fullName>
    </submittedName>
</protein>
<dbReference type="SUPFAM" id="SSF50998">
    <property type="entry name" value="Quinoprotein alcohol dehydrogenase-like"/>
    <property type="match status" value="1"/>
</dbReference>
<dbReference type="Proteomes" id="UP000295504">
    <property type="component" value="Unassembled WGS sequence"/>
</dbReference>
<dbReference type="InterPro" id="IPR011047">
    <property type="entry name" value="Quinoprotein_ADH-like_sf"/>
</dbReference>
<dbReference type="InterPro" id="IPR043765">
    <property type="entry name" value="DUF5711"/>
</dbReference>
<dbReference type="AlphaFoldDB" id="A0A4R2TFA8"/>
<dbReference type="EMBL" id="SLYC01000017">
    <property type="protein sequence ID" value="TCQ02250.1"/>
    <property type="molecule type" value="Genomic_DNA"/>
</dbReference>
<dbReference type="OrthoDB" id="1950859at2"/>
<reference evidence="2 3" key="1">
    <citation type="submission" date="2019-03" db="EMBL/GenBank/DDBJ databases">
        <title>Genomic Encyclopedia of Type Strains, Phase IV (KMG-IV): sequencing the most valuable type-strain genomes for metagenomic binning, comparative biology and taxonomic classification.</title>
        <authorList>
            <person name="Goeker M."/>
        </authorList>
    </citation>
    <scope>NUCLEOTIDE SEQUENCE [LARGE SCALE GENOMIC DNA]</scope>
    <source>
        <strain evidence="2 3">DSM 100013</strain>
    </source>
</reference>
<dbReference type="RefSeq" id="WP_132848493.1">
    <property type="nucleotide sequence ID" value="NZ_CP058648.1"/>
</dbReference>
<keyword evidence="3" id="KW-1185">Reference proteome</keyword>
<proteinExistence type="predicted"/>
<evidence type="ECO:0000313" key="2">
    <source>
        <dbReference type="EMBL" id="TCQ02250.1"/>
    </source>
</evidence>
<comment type="caution">
    <text evidence="2">The sequence shown here is derived from an EMBL/GenBank/DDBJ whole genome shotgun (WGS) entry which is preliminary data.</text>
</comment>
<accession>A0A4R2TFA8</accession>
<gene>
    <name evidence="2" type="ORF">EDD79_101725</name>
</gene>
<evidence type="ECO:0000256" key="1">
    <source>
        <dbReference type="SAM" id="Phobius"/>
    </source>
</evidence>
<dbReference type="Pfam" id="PF18975">
    <property type="entry name" value="DUF5711"/>
    <property type="match status" value="1"/>
</dbReference>
<evidence type="ECO:0000313" key="3">
    <source>
        <dbReference type="Proteomes" id="UP000295504"/>
    </source>
</evidence>
<keyword evidence="1" id="KW-0472">Membrane</keyword>
<keyword evidence="1" id="KW-1133">Transmembrane helix</keyword>
<sequence>MNKRQRLIIFMGIALILIIIFGVIDRGSIKASYFKGEFEISIIEEKVNPFKSEINRKFKDGIIQFTEGELSFNNYLGQNIWKVQLDVRNPQINTSIESIYIFDENINQLIKIDSNGKVVYRYTLEGKMKSFNVGQKYDIVLIYEELNNKSKVVNIVEKNGRKRSSIGIPEGHVLNMTLSVEHDLLALGVLDTSKEEIASHVLHYNLRGNLLNSTSLGNIVIYNMFFDREGKLIVISDKNITALLKEKAKWSVDLHLVKLIKEMDSSSVAIYGLQNPNKGFMKKDDNILIIENHGKIIETENISEQIVGIDSFDQELVVYSKRTVYILDSNGNIVFKQKYNKDINEVYLFEKGHLIVVTKENIYFNKLQKK</sequence>
<keyword evidence="1" id="KW-0812">Transmembrane</keyword>
<name>A0A4R2TFA8_9FIRM</name>